<comment type="caution">
    <text evidence="2">The sequence shown here is derived from an EMBL/GenBank/DDBJ whole genome shotgun (WGS) entry which is preliminary data.</text>
</comment>
<reference evidence="2 3" key="1">
    <citation type="submission" date="2020-06" db="EMBL/GenBank/DDBJ databases">
        <title>Reclassification of Facklamia ignava, Facklamia soureckii and Facklami tabacinasalis as Falseniella iganva gen. nov., comb. nov., Hutsoniella ignava gen. nov., comb. nov., and Ruoffia tabacinasalis gen. nov., comb. nov and description of Ruoffia haltotolerans sp. nov., isolated from hypersaline Inland Sea of Qatar.</title>
        <authorList>
            <person name="Fotedar R."/>
            <person name="Sankaranarayanan K."/>
            <person name="Lawson P."/>
            <person name="Caldwell M."/>
            <person name="Zeyara A."/>
            <person name="Al Malki A."/>
            <person name="Ali M."/>
        </authorList>
    </citation>
    <scope>NUCLEOTIDE SEQUENCE [LARGE SCALE GENOMIC DNA]</scope>
    <source>
        <strain evidence="2 3">INB8</strain>
    </source>
</reference>
<sequence length="78" mass="8655">MFYLQTKTRRGTMNKEFLSASLKLTAINPVTEKKTTVTLNDLTQDAPVEDVEAVRNALQSVIEEPIATVEAVHTFAFA</sequence>
<proteinExistence type="predicted"/>
<dbReference type="InterPro" id="IPR012454">
    <property type="entry name" value="DUF1659"/>
</dbReference>
<protein>
    <recommendedName>
        <fullName evidence="1">DUF1659 domain-containing protein</fullName>
    </recommendedName>
</protein>
<dbReference type="Proteomes" id="UP000571018">
    <property type="component" value="Unassembled WGS sequence"/>
</dbReference>
<name>A0A839A7S7_9LACT</name>
<feature type="domain" description="DUF1659" evidence="1">
    <location>
        <begin position="14"/>
        <end position="74"/>
    </location>
</feature>
<accession>A0A839A7S7</accession>
<dbReference type="RefSeq" id="WP_218931288.1">
    <property type="nucleotide sequence ID" value="NZ_JACAOA010000018.1"/>
</dbReference>
<dbReference type="Pfam" id="PF07872">
    <property type="entry name" value="DUF1659"/>
    <property type="match status" value="1"/>
</dbReference>
<gene>
    <name evidence="2" type="ORF">HW423_07340</name>
</gene>
<keyword evidence="3" id="KW-1185">Reference proteome</keyword>
<evidence type="ECO:0000313" key="2">
    <source>
        <dbReference type="EMBL" id="MBA5729595.1"/>
    </source>
</evidence>
<organism evidence="2 3">
    <name type="scientific">Ruoffia halotolerans</name>
    <dbReference type="NCBI Taxonomy" id="2748684"/>
    <lineage>
        <taxon>Bacteria</taxon>
        <taxon>Bacillati</taxon>
        <taxon>Bacillota</taxon>
        <taxon>Bacilli</taxon>
        <taxon>Lactobacillales</taxon>
        <taxon>Aerococcaceae</taxon>
        <taxon>Ruoffia</taxon>
    </lineage>
</organism>
<evidence type="ECO:0000313" key="3">
    <source>
        <dbReference type="Proteomes" id="UP000571018"/>
    </source>
</evidence>
<dbReference type="AlphaFoldDB" id="A0A839A7S7"/>
<dbReference type="EMBL" id="JACAOA010000018">
    <property type="protein sequence ID" value="MBA5729595.1"/>
    <property type="molecule type" value="Genomic_DNA"/>
</dbReference>
<evidence type="ECO:0000259" key="1">
    <source>
        <dbReference type="Pfam" id="PF07872"/>
    </source>
</evidence>